<comment type="caution">
    <text evidence="1">The sequence shown here is derived from an EMBL/GenBank/DDBJ whole genome shotgun (WGS) entry which is preliminary data.</text>
</comment>
<gene>
    <name evidence="1" type="ORF">VKT23_010431</name>
</gene>
<evidence type="ECO:0000313" key="1">
    <source>
        <dbReference type="EMBL" id="KAK7457131.1"/>
    </source>
</evidence>
<protein>
    <recommendedName>
        <fullName evidence="3">F-box domain-containing protein</fullName>
    </recommendedName>
</protein>
<sequence>MAVTPSSQYFSKSLAYRLPQELWGEIIASCTFPDQLSISRVNKSLHLLSMRYIYHTVVLGSPRSVVGFCRTVISKKCVDPWVKSLEISYLPRPLYGSNSPLNSFYRLVTKALQRLSNLTSLRIAAPQEYTGVLRDCHFKRLRRFKTSLDFCPLIVLFISRHVGLTDLAIEVQLHHFFVQRSLTALQVQSLRFLRPLAGLQYYRGRSELLPYLVKEQVPLRMVHLELNNQSMRVVDRTLSALQLFASSTLEVLGCYIDGGWNVELLDSISKMLPDIEILTYCNLVGSNIAEHIQVYDAFTNCVAHFNRLKSFFLIQPGPFDYSHIDRSTLNRQFKTMVSWGARCPSLSFTTLPNGMQWMQDQTCSYLWIPHGEALTCNPQIVHWLLSILAKKPESATARTLLRNCKVISKPVLSKQMDSFRKKLLDFEDRPTVLRAKTDEDLLEMIPDYYVDSILV</sequence>
<keyword evidence="2" id="KW-1185">Reference proteome</keyword>
<evidence type="ECO:0008006" key="3">
    <source>
        <dbReference type="Google" id="ProtNLM"/>
    </source>
</evidence>
<proteinExistence type="predicted"/>
<dbReference type="EMBL" id="JBANRG010000020">
    <property type="protein sequence ID" value="KAK7457131.1"/>
    <property type="molecule type" value="Genomic_DNA"/>
</dbReference>
<reference evidence="1 2" key="1">
    <citation type="submission" date="2024-01" db="EMBL/GenBank/DDBJ databases">
        <title>A draft genome for the cacao thread blight pathogen Marasmiellus scandens.</title>
        <authorList>
            <person name="Baruah I.K."/>
            <person name="Leung J."/>
            <person name="Bukari Y."/>
            <person name="Amoako-Attah I."/>
            <person name="Meinhardt L.W."/>
            <person name="Bailey B.A."/>
            <person name="Cohen S.P."/>
        </authorList>
    </citation>
    <scope>NUCLEOTIDE SEQUENCE [LARGE SCALE GENOMIC DNA]</scope>
    <source>
        <strain evidence="1 2">GH-19</strain>
    </source>
</reference>
<name>A0ABR1JGV1_9AGAR</name>
<organism evidence="1 2">
    <name type="scientific">Marasmiellus scandens</name>
    <dbReference type="NCBI Taxonomy" id="2682957"/>
    <lineage>
        <taxon>Eukaryota</taxon>
        <taxon>Fungi</taxon>
        <taxon>Dikarya</taxon>
        <taxon>Basidiomycota</taxon>
        <taxon>Agaricomycotina</taxon>
        <taxon>Agaricomycetes</taxon>
        <taxon>Agaricomycetidae</taxon>
        <taxon>Agaricales</taxon>
        <taxon>Marasmiineae</taxon>
        <taxon>Omphalotaceae</taxon>
        <taxon>Marasmiellus</taxon>
    </lineage>
</organism>
<accession>A0ABR1JGV1</accession>
<dbReference type="Proteomes" id="UP001498398">
    <property type="component" value="Unassembled WGS sequence"/>
</dbReference>
<evidence type="ECO:0000313" key="2">
    <source>
        <dbReference type="Proteomes" id="UP001498398"/>
    </source>
</evidence>